<dbReference type="SUPFAM" id="SSF48726">
    <property type="entry name" value="Immunoglobulin"/>
    <property type="match status" value="1"/>
</dbReference>
<reference evidence="3" key="1">
    <citation type="submission" date="2020-03" db="EMBL/GenBank/DDBJ databases">
        <title>Evolution of repeat sequences and sex chromosomes of tilapia species revealed by chromosome-level genomes.</title>
        <authorList>
            <person name="Xu L."/>
            <person name="Tao W."/>
            <person name="Wang D."/>
            <person name="Zhou Q."/>
        </authorList>
    </citation>
    <scope>NUCLEOTIDE SEQUENCE [LARGE SCALE GENOMIC DNA]</scope>
    <source>
        <strain evidence="3">Israel</strain>
    </source>
</reference>
<dbReference type="InterPro" id="IPR036179">
    <property type="entry name" value="Ig-like_dom_sf"/>
</dbReference>
<dbReference type="Proteomes" id="UP000472276">
    <property type="component" value="Unassembled WGS sequence"/>
</dbReference>
<dbReference type="InterPro" id="IPR003599">
    <property type="entry name" value="Ig_sub"/>
</dbReference>
<dbReference type="PANTHER" id="PTHR23267">
    <property type="entry name" value="IMMUNOGLOBULIN LIGHT CHAIN"/>
    <property type="match status" value="1"/>
</dbReference>
<dbReference type="Ensembl" id="ENSOABT00000085546.1">
    <property type="protein sequence ID" value="ENSOABP00000073722.1"/>
    <property type="gene ID" value="ENSOABG00000028379.1"/>
</dbReference>
<dbReference type="AlphaFoldDB" id="A0AAZ1Y1Q0"/>
<feature type="domain" description="Ig-like" evidence="1">
    <location>
        <begin position="12"/>
        <end position="109"/>
    </location>
</feature>
<dbReference type="SMART" id="SM00406">
    <property type="entry name" value="IGv"/>
    <property type="match status" value="1"/>
</dbReference>
<organism evidence="2 3">
    <name type="scientific">Oreochromis aureus</name>
    <name type="common">Israeli tilapia</name>
    <name type="synonym">Chromis aureus</name>
    <dbReference type="NCBI Taxonomy" id="47969"/>
    <lineage>
        <taxon>Eukaryota</taxon>
        <taxon>Metazoa</taxon>
        <taxon>Chordata</taxon>
        <taxon>Craniata</taxon>
        <taxon>Vertebrata</taxon>
        <taxon>Euteleostomi</taxon>
        <taxon>Actinopterygii</taxon>
        <taxon>Neopterygii</taxon>
        <taxon>Teleostei</taxon>
        <taxon>Neoteleostei</taxon>
        <taxon>Acanthomorphata</taxon>
        <taxon>Ovalentaria</taxon>
        <taxon>Cichlomorphae</taxon>
        <taxon>Cichliformes</taxon>
        <taxon>Cichlidae</taxon>
        <taxon>African cichlids</taxon>
        <taxon>Pseudocrenilabrinae</taxon>
        <taxon>Oreochromini</taxon>
        <taxon>Oreochromis</taxon>
    </lineage>
</organism>
<sequence>MNDLFLSAGCSGQVTVTQPPVVTFTPGSTVTLTCRTNPAVDTYTDGDSDVAWYQQKSGAAPKLVIYLGTKPTSEFSSRFSGRGDGVNAAMTISGVQAEDAAVYYCQSLHEINIFFKNHIDQSSRCVPFAFPTVSSCPASLIFALPQIYFQPILLAKPRSAAVSVVLSVQNLKYQKDKLWLSQ</sequence>
<dbReference type="PROSITE" id="PS50835">
    <property type="entry name" value="IG_LIKE"/>
    <property type="match status" value="1"/>
</dbReference>
<accession>A0AAZ1Y1Q0</accession>
<dbReference type="Gene3D" id="2.60.40.10">
    <property type="entry name" value="Immunoglobulins"/>
    <property type="match status" value="1"/>
</dbReference>
<protein>
    <recommendedName>
        <fullName evidence="1">Ig-like domain-containing protein</fullName>
    </recommendedName>
</protein>
<dbReference type="InterPro" id="IPR050150">
    <property type="entry name" value="IgV_Light_Chain"/>
</dbReference>
<name>A0AAZ1Y1Q0_OREAU</name>
<reference evidence="2" key="3">
    <citation type="submission" date="2025-09" db="UniProtKB">
        <authorList>
            <consortium name="Ensembl"/>
        </authorList>
    </citation>
    <scope>IDENTIFICATION</scope>
</reference>
<evidence type="ECO:0000313" key="3">
    <source>
        <dbReference type="Proteomes" id="UP000472276"/>
    </source>
</evidence>
<dbReference type="SMART" id="SM00409">
    <property type="entry name" value="IG"/>
    <property type="match status" value="1"/>
</dbReference>
<proteinExistence type="predicted"/>
<dbReference type="Pfam" id="PF07686">
    <property type="entry name" value="V-set"/>
    <property type="match status" value="1"/>
</dbReference>
<dbReference type="InterPro" id="IPR007110">
    <property type="entry name" value="Ig-like_dom"/>
</dbReference>
<evidence type="ECO:0000313" key="2">
    <source>
        <dbReference type="Ensembl" id="ENSOABP00000073722.1"/>
    </source>
</evidence>
<dbReference type="InterPro" id="IPR013106">
    <property type="entry name" value="Ig_V-set"/>
</dbReference>
<dbReference type="InterPro" id="IPR013783">
    <property type="entry name" value="Ig-like_fold"/>
</dbReference>
<evidence type="ECO:0000259" key="1">
    <source>
        <dbReference type="PROSITE" id="PS50835"/>
    </source>
</evidence>
<reference evidence="2" key="2">
    <citation type="submission" date="2025-08" db="UniProtKB">
        <authorList>
            <consortium name="Ensembl"/>
        </authorList>
    </citation>
    <scope>IDENTIFICATION</scope>
</reference>
<keyword evidence="3" id="KW-1185">Reference proteome</keyword>